<comment type="subcellular location">
    <subcellularLocation>
        <location evidence="1">Secreted</location>
    </subcellularLocation>
</comment>
<evidence type="ECO:0000313" key="11">
    <source>
        <dbReference type="EMBL" id="MFD0900040.1"/>
    </source>
</evidence>
<evidence type="ECO:0000259" key="10">
    <source>
        <dbReference type="Pfam" id="PF00720"/>
    </source>
</evidence>
<feature type="domain" description="Subtilisin inhibitor" evidence="10">
    <location>
        <begin position="37"/>
        <end position="119"/>
    </location>
</feature>
<reference evidence="12" key="1">
    <citation type="journal article" date="2019" name="Int. J. Syst. Evol. Microbiol.">
        <title>The Global Catalogue of Microorganisms (GCM) 10K type strain sequencing project: providing services to taxonomists for standard genome sequencing and annotation.</title>
        <authorList>
            <consortium name="The Broad Institute Genomics Platform"/>
            <consortium name="The Broad Institute Genome Sequencing Center for Infectious Disease"/>
            <person name="Wu L."/>
            <person name="Ma J."/>
        </authorList>
    </citation>
    <scope>NUCLEOTIDE SEQUENCE [LARGE SCALE GENOMIC DNA]</scope>
    <source>
        <strain evidence="12">JCM 31202</strain>
    </source>
</reference>
<dbReference type="RefSeq" id="WP_378296954.1">
    <property type="nucleotide sequence ID" value="NZ_JBHTJA010000007.1"/>
</dbReference>
<dbReference type="EMBL" id="JBHTJA010000007">
    <property type="protein sequence ID" value="MFD0900040.1"/>
    <property type="molecule type" value="Genomic_DNA"/>
</dbReference>
<sequence>MPMKKALYVMPLAISVASVAAVPAAQAREPQGVYQLGVTPASAPPEEPPAARATLTCGPDGGTPARASAACDQLERADGDIAKIPADPGPCTKEFAPVKVSADGMWNGRVRRFVQTYPNRCTAIRETGGVLFSLPTPARKSPARP</sequence>
<evidence type="ECO:0000256" key="4">
    <source>
        <dbReference type="ARBA" id="ARBA00022525"/>
    </source>
</evidence>
<keyword evidence="12" id="KW-1185">Reference proteome</keyword>
<keyword evidence="6 8" id="KW-0722">Serine protease inhibitor</keyword>
<dbReference type="InterPro" id="IPR000691">
    <property type="entry name" value="Prot_inh_I16_SSI"/>
</dbReference>
<proteinExistence type="inferred from homology"/>
<dbReference type="InterPro" id="IPR036819">
    <property type="entry name" value="Subtilisin_inhibitor-like_sf"/>
</dbReference>
<keyword evidence="4" id="KW-0964">Secreted</keyword>
<keyword evidence="7" id="KW-1015">Disulfide bond</keyword>
<feature type="signal peptide" evidence="9">
    <location>
        <begin position="1"/>
        <end position="20"/>
    </location>
</feature>
<evidence type="ECO:0000256" key="8">
    <source>
        <dbReference type="RuleBase" id="RU003471"/>
    </source>
</evidence>
<comment type="subunit">
    <text evidence="3">Homodimer.</text>
</comment>
<evidence type="ECO:0000256" key="5">
    <source>
        <dbReference type="ARBA" id="ARBA00022690"/>
    </source>
</evidence>
<comment type="caution">
    <text evidence="11">The sequence shown here is derived from an EMBL/GenBank/DDBJ whole genome shotgun (WGS) entry which is preliminary data.</text>
</comment>
<evidence type="ECO:0000256" key="2">
    <source>
        <dbReference type="ARBA" id="ARBA00010472"/>
    </source>
</evidence>
<dbReference type="PRINTS" id="PR00294">
    <property type="entry name" value="SSBTLNINHBTR"/>
</dbReference>
<evidence type="ECO:0000313" key="12">
    <source>
        <dbReference type="Proteomes" id="UP001596972"/>
    </source>
</evidence>
<dbReference type="Pfam" id="PF00720">
    <property type="entry name" value="SSI"/>
    <property type="match status" value="1"/>
</dbReference>
<evidence type="ECO:0000256" key="6">
    <source>
        <dbReference type="ARBA" id="ARBA00022900"/>
    </source>
</evidence>
<keyword evidence="9" id="KW-0732">Signal</keyword>
<dbReference type="Gene3D" id="3.30.350.10">
    <property type="entry name" value="Subtilisin inhibitor-like"/>
    <property type="match status" value="1"/>
</dbReference>
<dbReference type="Proteomes" id="UP001596972">
    <property type="component" value="Unassembled WGS sequence"/>
</dbReference>
<evidence type="ECO:0000256" key="9">
    <source>
        <dbReference type="SAM" id="SignalP"/>
    </source>
</evidence>
<name>A0ABW3EJZ3_9ACTN</name>
<gene>
    <name evidence="11" type="ORF">ACFQ11_06520</name>
</gene>
<accession>A0ABW3EJZ3</accession>
<dbReference type="SUPFAM" id="SSF55399">
    <property type="entry name" value="Subtilisin inhibitor"/>
    <property type="match status" value="1"/>
</dbReference>
<evidence type="ECO:0000256" key="7">
    <source>
        <dbReference type="ARBA" id="ARBA00023157"/>
    </source>
</evidence>
<comment type="similarity">
    <text evidence="2 8">Belongs to the protease inhibitor I16 (SSI) family.</text>
</comment>
<evidence type="ECO:0000256" key="3">
    <source>
        <dbReference type="ARBA" id="ARBA00011738"/>
    </source>
</evidence>
<evidence type="ECO:0000256" key="1">
    <source>
        <dbReference type="ARBA" id="ARBA00004613"/>
    </source>
</evidence>
<keyword evidence="5 8" id="KW-0646">Protease inhibitor</keyword>
<protein>
    <submittedName>
        <fullName evidence="11">SSI family serine proteinase inhibitor</fullName>
    </submittedName>
</protein>
<organism evidence="11 12">
    <name type="scientific">Actinomadura sediminis</name>
    <dbReference type="NCBI Taxonomy" id="1038904"/>
    <lineage>
        <taxon>Bacteria</taxon>
        <taxon>Bacillati</taxon>
        <taxon>Actinomycetota</taxon>
        <taxon>Actinomycetes</taxon>
        <taxon>Streptosporangiales</taxon>
        <taxon>Thermomonosporaceae</taxon>
        <taxon>Actinomadura</taxon>
    </lineage>
</organism>
<dbReference type="InterPro" id="IPR023549">
    <property type="entry name" value="Subtilisin_inhibitor"/>
</dbReference>
<feature type="chain" id="PRO_5046322138" evidence="9">
    <location>
        <begin position="21"/>
        <end position="145"/>
    </location>
</feature>